<feature type="chain" id="PRO_5028955724" evidence="1">
    <location>
        <begin position="22"/>
        <end position="352"/>
    </location>
</feature>
<protein>
    <submittedName>
        <fullName evidence="3">Metallophosphoesterase</fullName>
    </submittedName>
</protein>
<evidence type="ECO:0000256" key="1">
    <source>
        <dbReference type="SAM" id="SignalP"/>
    </source>
</evidence>
<evidence type="ECO:0000259" key="2">
    <source>
        <dbReference type="Pfam" id="PF00149"/>
    </source>
</evidence>
<dbReference type="Proteomes" id="UP000515514">
    <property type="component" value="Chromosome"/>
</dbReference>
<dbReference type="Gene3D" id="3.60.21.10">
    <property type="match status" value="1"/>
</dbReference>
<keyword evidence="4" id="KW-1185">Reference proteome</keyword>
<dbReference type="PRINTS" id="PR00114">
    <property type="entry name" value="STPHPHTASE"/>
</dbReference>
<dbReference type="KEGG" id="alti:ALE3EI_2467"/>
<gene>
    <name evidence="3" type="ORF">ALE3EI_2467</name>
</gene>
<dbReference type="SUPFAM" id="SSF56300">
    <property type="entry name" value="Metallo-dependent phosphatases"/>
    <property type="match status" value="1"/>
</dbReference>
<dbReference type="PANTHER" id="PTHR46546">
    <property type="entry name" value="SHEWANELLA-LIKE PROTEIN PHOSPHATASE 1"/>
    <property type="match status" value="1"/>
</dbReference>
<dbReference type="PANTHER" id="PTHR46546:SF4">
    <property type="entry name" value="SHEWANELLA-LIKE PROTEIN PHOSPHATASE 1"/>
    <property type="match status" value="1"/>
</dbReference>
<accession>A0A7G8PXD7</accession>
<evidence type="ECO:0000313" key="3">
    <source>
        <dbReference type="EMBL" id="QNJ99003.1"/>
    </source>
</evidence>
<dbReference type="GO" id="GO:0016787">
    <property type="term" value="F:hydrolase activity"/>
    <property type="evidence" value="ECO:0007669"/>
    <property type="project" value="InterPro"/>
</dbReference>
<dbReference type="InterPro" id="IPR029052">
    <property type="entry name" value="Metallo-depent_PP-like"/>
</dbReference>
<feature type="signal peptide" evidence="1">
    <location>
        <begin position="1"/>
        <end position="21"/>
    </location>
</feature>
<dbReference type="InterPro" id="IPR006186">
    <property type="entry name" value="Ser/Thr-sp_prot-phosphatase"/>
</dbReference>
<dbReference type="InterPro" id="IPR004843">
    <property type="entry name" value="Calcineurin-like_PHP"/>
</dbReference>
<dbReference type="Pfam" id="PF00149">
    <property type="entry name" value="Metallophos"/>
    <property type="match status" value="1"/>
</dbReference>
<sequence length="352" mass="39640">MKYPFSLSLLLLLFCITVSCAQETSSVKTATAETNTSISDGPYIFIERDRIVEKSIVNNEVITKALKSKAYETNFPPAPSVITTTASIAALSDIHGQYDLAVEILQNNGIIDKNGHWAFGDGHFVIVGDIFDRGDGVTEMLWLIYTLEQQAAAQGGRVHFLLGNHEYMVLHKDLRYLHEKYTTVLTMLDLDYDTLYGENTVLGRWLRAKPTVLKINDHIFVHGGISKQFLELGPFDPDAINATMRASIARTKEEMKATDFYNNYYGSSGPIWYRGYFYDDLPDEAISEILQLTNSEQIVVGHCSNKEVVSLYDNRIFGVDSSIKLGEYGELLFIENGSFYRATKDGTRIKFE</sequence>
<dbReference type="RefSeq" id="WP_186989132.1">
    <property type="nucleotide sequence ID" value="NZ_CP052909.1"/>
</dbReference>
<evidence type="ECO:0000313" key="4">
    <source>
        <dbReference type="Proteomes" id="UP000515514"/>
    </source>
</evidence>
<dbReference type="AlphaFoldDB" id="A0A7G8PXD7"/>
<keyword evidence="1" id="KW-0732">Signal</keyword>
<name>A0A7G8PXD7_9FLAO</name>
<dbReference type="EMBL" id="CP052909">
    <property type="protein sequence ID" value="QNJ99003.1"/>
    <property type="molecule type" value="Genomic_DNA"/>
</dbReference>
<dbReference type="PROSITE" id="PS51257">
    <property type="entry name" value="PROKAR_LIPOPROTEIN"/>
    <property type="match status" value="1"/>
</dbReference>
<reference evidence="3 4" key="1">
    <citation type="submission" date="2020-04" db="EMBL/GenBank/DDBJ databases">
        <title>Genome sequence of Altibacter aquimarinus strain ALE3EI.</title>
        <authorList>
            <person name="Oh H.-M."/>
            <person name="Jang D."/>
        </authorList>
    </citation>
    <scope>NUCLEOTIDE SEQUENCE [LARGE SCALE GENOMIC DNA]</scope>
    <source>
        <strain evidence="3 4">ALE3EI</strain>
    </source>
</reference>
<proteinExistence type="predicted"/>
<feature type="domain" description="Calcineurin-like phosphoesterase" evidence="2">
    <location>
        <begin position="87"/>
        <end position="302"/>
    </location>
</feature>
<organism evidence="3 4">
    <name type="scientific">Constantimarinum furrinae</name>
    <dbReference type="NCBI Taxonomy" id="2562285"/>
    <lineage>
        <taxon>Bacteria</taxon>
        <taxon>Pseudomonadati</taxon>
        <taxon>Bacteroidota</taxon>
        <taxon>Flavobacteriia</taxon>
        <taxon>Flavobacteriales</taxon>
        <taxon>Flavobacteriaceae</taxon>
        <taxon>Altibacter/Constantimarinum group</taxon>
        <taxon>Constantimarinum</taxon>
    </lineage>
</organism>